<dbReference type="RefSeq" id="WP_185447318.1">
    <property type="nucleotide sequence ID" value="NZ_CP043661.1"/>
</dbReference>
<feature type="transmembrane region" description="Helical" evidence="1">
    <location>
        <begin position="23"/>
        <end position="44"/>
    </location>
</feature>
<evidence type="ECO:0000313" key="2">
    <source>
        <dbReference type="EMBL" id="QNE18290.1"/>
    </source>
</evidence>
<protein>
    <recommendedName>
        <fullName evidence="4">DNA polymerase III subunit epsilon</fullName>
    </recommendedName>
</protein>
<dbReference type="KEGG" id="kqi:F1D05_10795"/>
<evidence type="ECO:0000313" key="3">
    <source>
        <dbReference type="Proteomes" id="UP000515563"/>
    </source>
</evidence>
<keyword evidence="1" id="KW-0472">Membrane</keyword>
<reference evidence="3" key="1">
    <citation type="submission" date="2019-09" db="EMBL/GenBank/DDBJ databases">
        <title>Antimicrobial potential of Antarctic Bacteria.</title>
        <authorList>
            <person name="Benaud N."/>
            <person name="Edwards R.J."/>
            <person name="Ferrari B.C."/>
        </authorList>
    </citation>
    <scope>NUCLEOTIDE SEQUENCE [LARGE SCALE GENOMIC DNA]</scope>
    <source>
        <strain evidence="3">SPB151</strain>
    </source>
</reference>
<reference evidence="2 3" key="2">
    <citation type="journal article" date="2020" name="Microbiol. Resour. Announc.">
        <title>Antarctic desert soil bacteria exhibit high novel natural product potential, evaluated through long-read genome sequencing and comparative genomics.</title>
        <authorList>
            <person name="Benaud N."/>
            <person name="Edwards R.J."/>
            <person name="Amos T.G."/>
            <person name="D'Agostino P.M."/>
            <person name="Gutierrez-Chavez C."/>
            <person name="Montgomery K."/>
            <person name="Nicetic I."/>
            <person name="Ferrari B.C."/>
        </authorList>
    </citation>
    <scope>NUCLEOTIDE SEQUENCE [LARGE SCALE GENOMIC DNA]</scope>
    <source>
        <strain evidence="2 3">SPB151</strain>
    </source>
</reference>
<dbReference type="Gene3D" id="3.30.420.10">
    <property type="entry name" value="Ribonuclease H-like superfamily/Ribonuclease H"/>
    <property type="match status" value="1"/>
</dbReference>
<sequence length="284" mass="29847">MTITASPSTQVISAIAGLSPADLLVLDLMVVAATALFAIAAGLTGRPCTRRAAKHSRLEPAGSWLHEAVAPATVAQRSPRNPLECLESARMTEPRTPWDAFDYAAVHVESTGQQAADLVEIAVVPIENGTIGAGGTWPAAPHRLTPHATAELHGALNGRVLVSHQVSTDIEVFTRELPGLRPRQVIDTRMLARRQLPGHSSYELAAIADALGLTGGLAIDQDRRCALSTAITCARLLRYLATQGDGMVRTLTDLLKPGSGLGGSRAGTRLKAADSGLLVGRQDL</sequence>
<dbReference type="Proteomes" id="UP000515563">
    <property type="component" value="Chromosome"/>
</dbReference>
<name>A0A7G6WWC5_9ACTN</name>
<keyword evidence="1" id="KW-1133">Transmembrane helix</keyword>
<dbReference type="EMBL" id="CP043661">
    <property type="protein sequence ID" value="QNE18290.1"/>
    <property type="molecule type" value="Genomic_DNA"/>
</dbReference>
<accession>A0A7G6WWC5</accession>
<evidence type="ECO:0008006" key="4">
    <source>
        <dbReference type="Google" id="ProtNLM"/>
    </source>
</evidence>
<dbReference type="InterPro" id="IPR036397">
    <property type="entry name" value="RNaseH_sf"/>
</dbReference>
<organism evidence="2 3">
    <name type="scientific">Kribbella qitaiheensis</name>
    <dbReference type="NCBI Taxonomy" id="1544730"/>
    <lineage>
        <taxon>Bacteria</taxon>
        <taxon>Bacillati</taxon>
        <taxon>Actinomycetota</taxon>
        <taxon>Actinomycetes</taxon>
        <taxon>Propionibacteriales</taxon>
        <taxon>Kribbellaceae</taxon>
        <taxon>Kribbella</taxon>
    </lineage>
</organism>
<keyword evidence="3" id="KW-1185">Reference proteome</keyword>
<dbReference type="AlphaFoldDB" id="A0A7G6WWC5"/>
<gene>
    <name evidence="2" type="ORF">F1D05_10795</name>
</gene>
<evidence type="ECO:0000256" key="1">
    <source>
        <dbReference type="SAM" id="Phobius"/>
    </source>
</evidence>
<dbReference type="InterPro" id="IPR012337">
    <property type="entry name" value="RNaseH-like_sf"/>
</dbReference>
<keyword evidence="1" id="KW-0812">Transmembrane</keyword>
<proteinExistence type="predicted"/>
<dbReference type="SUPFAM" id="SSF53098">
    <property type="entry name" value="Ribonuclease H-like"/>
    <property type="match status" value="1"/>
</dbReference>
<dbReference type="GO" id="GO:0003676">
    <property type="term" value="F:nucleic acid binding"/>
    <property type="evidence" value="ECO:0007669"/>
    <property type="project" value="InterPro"/>
</dbReference>